<name>A0A0K8RJS3_IXORI</name>
<dbReference type="AlphaFoldDB" id="A0A0K8RJS3"/>
<organism evidence="2">
    <name type="scientific">Ixodes ricinus</name>
    <name type="common">Common tick</name>
    <name type="synonym">Acarus ricinus</name>
    <dbReference type="NCBI Taxonomy" id="34613"/>
    <lineage>
        <taxon>Eukaryota</taxon>
        <taxon>Metazoa</taxon>
        <taxon>Ecdysozoa</taxon>
        <taxon>Arthropoda</taxon>
        <taxon>Chelicerata</taxon>
        <taxon>Arachnida</taxon>
        <taxon>Acari</taxon>
        <taxon>Parasitiformes</taxon>
        <taxon>Ixodida</taxon>
        <taxon>Ixodoidea</taxon>
        <taxon>Ixodidae</taxon>
        <taxon>Ixodinae</taxon>
        <taxon>Ixodes</taxon>
    </lineage>
</organism>
<dbReference type="EMBL" id="GADI01002695">
    <property type="protein sequence ID" value="JAA71113.1"/>
    <property type="molecule type" value="mRNA"/>
</dbReference>
<feature type="signal peptide" evidence="1">
    <location>
        <begin position="1"/>
        <end position="24"/>
    </location>
</feature>
<sequence length="104" mass="11549">MELKTIIFLQIAAFMALGIHLVVAGSEVQRKKESPEDGIYVQYCERNCTVKNGGSTGCSNDCKCVFEGHNSQGICISIYYVGEYQDLDYKDPDFIKATPRSPSN</sequence>
<evidence type="ECO:0000313" key="2">
    <source>
        <dbReference type="EMBL" id="JAA71113.1"/>
    </source>
</evidence>
<reference evidence="2" key="1">
    <citation type="submission" date="2012-12" db="EMBL/GenBank/DDBJ databases">
        <title>Identification and characterization of a phenylalanine ammonia-lyase gene family in Isatis indigotica Fort.</title>
        <authorList>
            <person name="Liu Q."/>
            <person name="Chen J."/>
            <person name="Zhou X."/>
            <person name="Di P."/>
            <person name="Xiao Y."/>
            <person name="Xuan H."/>
            <person name="Zhang L."/>
            <person name="Chen W."/>
        </authorList>
    </citation>
    <scope>NUCLEOTIDE SEQUENCE</scope>
    <source>
        <tissue evidence="2">Salivary gland</tissue>
    </source>
</reference>
<accession>A0A0K8RJS3</accession>
<protein>
    <submittedName>
        <fullName evidence="2">Putative basic tail protein</fullName>
    </submittedName>
</protein>
<feature type="chain" id="PRO_5005518571" evidence="1">
    <location>
        <begin position="25"/>
        <end position="104"/>
    </location>
</feature>
<proteinExistence type="evidence at transcript level"/>
<keyword evidence="1" id="KW-0732">Signal</keyword>
<evidence type="ECO:0000256" key="1">
    <source>
        <dbReference type="SAM" id="SignalP"/>
    </source>
</evidence>